<reference evidence="8 9" key="1">
    <citation type="submission" date="2024-10" db="EMBL/GenBank/DDBJ databases">
        <title>The Natural Products Discovery Center: Release of the First 8490 Sequenced Strains for Exploring Actinobacteria Biosynthetic Diversity.</title>
        <authorList>
            <person name="Kalkreuter E."/>
            <person name="Kautsar S.A."/>
            <person name="Yang D."/>
            <person name="Bader C.D."/>
            <person name="Teijaro C.N."/>
            <person name="Fluegel L."/>
            <person name="Davis C.M."/>
            <person name="Simpson J.R."/>
            <person name="Lauterbach L."/>
            <person name="Steele A.D."/>
            <person name="Gui C."/>
            <person name="Meng S."/>
            <person name="Li G."/>
            <person name="Viehrig K."/>
            <person name="Ye F."/>
            <person name="Su P."/>
            <person name="Kiefer A.F."/>
            <person name="Nichols A."/>
            <person name="Cepeda A.J."/>
            <person name="Yan W."/>
            <person name="Fan B."/>
            <person name="Jiang Y."/>
            <person name="Adhikari A."/>
            <person name="Zheng C.-J."/>
            <person name="Schuster L."/>
            <person name="Cowan T.M."/>
            <person name="Smanski M.J."/>
            <person name="Chevrette M.G."/>
            <person name="De Carvalho L.P.S."/>
            <person name="Shen B."/>
        </authorList>
    </citation>
    <scope>NUCLEOTIDE SEQUENCE [LARGE SCALE GENOMIC DNA]</scope>
    <source>
        <strain evidence="8 9">NPDC019481</strain>
    </source>
</reference>
<feature type="transmembrane region" description="Helical" evidence="6">
    <location>
        <begin position="95"/>
        <end position="117"/>
    </location>
</feature>
<dbReference type="Proteomes" id="UP001611580">
    <property type="component" value="Unassembled WGS sequence"/>
</dbReference>
<dbReference type="InterPro" id="IPR036259">
    <property type="entry name" value="MFS_trans_sf"/>
</dbReference>
<comment type="subcellular location">
    <subcellularLocation>
        <location evidence="1">Cell membrane</location>
        <topology evidence="1">Multi-pass membrane protein</topology>
    </subcellularLocation>
</comment>
<evidence type="ECO:0000256" key="4">
    <source>
        <dbReference type="ARBA" id="ARBA00023136"/>
    </source>
</evidence>
<keyword evidence="9" id="KW-1185">Reference proteome</keyword>
<evidence type="ECO:0000313" key="9">
    <source>
        <dbReference type="Proteomes" id="UP001611580"/>
    </source>
</evidence>
<evidence type="ECO:0000256" key="1">
    <source>
        <dbReference type="ARBA" id="ARBA00004651"/>
    </source>
</evidence>
<feature type="transmembrane region" description="Helical" evidence="6">
    <location>
        <begin position="282"/>
        <end position="303"/>
    </location>
</feature>
<feature type="transmembrane region" description="Helical" evidence="6">
    <location>
        <begin position="404"/>
        <end position="425"/>
    </location>
</feature>
<dbReference type="PROSITE" id="PS50850">
    <property type="entry name" value="MFS"/>
    <property type="match status" value="1"/>
</dbReference>
<feature type="transmembrane region" description="Helical" evidence="6">
    <location>
        <begin position="315"/>
        <end position="333"/>
    </location>
</feature>
<feature type="compositionally biased region" description="Polar residues" evidence="5">
    <location>
        <begin position="454"/>
        <end position="463"/>
    </location>
</feature>
<keyword evidence="2 6" id="KW-0812">Transmembrane</keyword>
<evidence type="ECO:0000313" key="8">
    <source>
        <dbReference type="EMBL" id="MFI2486130.1"/>
    </source>
</evidence>
<feature type="transmembrane region" description="Helical" evidence="6">
    <location>
        <begin position="57"/>
        <end position="74"/>
    </location>
</feature>
<dbReference type="CDD" id="cd17319">
    <property type="entry name" value="MFS_ExuT_GudP_like"/>
    <property type="match status" value="1"/>
</dbReference>
<dbReference type="PANTHER" id="PTHR11662:SF399">
    <property type="entry name" value="FI19708P1-RELATED"/>
    <property type="match status" value="1"/>
</dbReference>
<evidence type="ECO:0000256" key="6">
    <source>
        <dbReference type="SAM" id="Phobius"/>
    </source>
</evidence>
<gene>
    <name evidence="8" type="ORF">ACH47X_04440</name>
</gene>
<dbReference type="InterPro" id="IPR020846">
    <property type="entry name" value="MFS_dom"/>
</dbReference>
<name>A0ABW7XF57_9MICO</name>
<evidence type="ECO:0000256" key="2">
    <source>
        <dbReference type="ARBA" id="ARBA00022692"/>
    </source>
</evidence>
<keyword evidence="4 6" id="KW-0472">Membrane</keyword>
<feature type="transmembrane region" description="Helical" evidence="6">
    <location>
        <begin position="20"/>
        <end position="37"/>
    </location>
</feature>
<protein>
    <submittedName>
        <fullName evidence="8">MFS transporter</fullName>
    </submittedName>
</protein>
<feature type="region of interest" description="Disordered" evidence="5">
    <location>
        <begin position="433"/>
        <end position="463"/>
    </location>
</feature>
<evidence type="ECO:0000256" key="3">
    <source>
        <dbReference type="ARBA" id="ARBA00022989"/>
    </source>
</evidence>
<dbReference type="Gene3D" id="1.20.1250.20">
    <property type="entry name" value="MFS general substrate transporter like domains"/>
    <property type="match status" value="2"/>
</dbReference>
<evidence type="ECO:0000259" key="7">
    <source>
        <dbReference type="PROSITE" id="PS50850"/>
    </source>
</evidence>
<feature type="domain" description="Major facilitator superfamily (MFS) profile" evidence="7">
    <location>
        <begin position="24"/>
        <end position="430"/>
    </location>
</feature>
<proteinExistence type="predicted"/>
<accession>A0ABW7XF57</accession>
<dbReference type="Pfam" id="PF07690">
    <property type="entry name" value="MFS_1"/>
    <property type="match status" value="1"/>
</dbReference>
<feature type="transmembrane region" description="Helical" evidence="6">
    <location>
        <begin position="241"/>
        <end position="262"/>
    </location>
</feature>
<feature type="transmembrane region" description="Helical" evidence="6">
    <location>
        <begin position="178"/>
        <end position="198"/>
    </location>
</feature>
<keyword evidence="3 6" id="KW-1133">Transmembrane helix</keyword>
<dbReference type="SUPFAM" id="SSF103473">
    <property type="entry name" value="MFS general substrate transporter"/>
    <property type="match status" value="1"/>
</dbReference>
<dbReference type="EMBL" id="JBIRYI010000002">
    <property type="protein sequence ID" value="MFI2486130.1"/>
    <property type="molecule type" value="Genomic_DNA"/>
</dbReference>
<dbReference type="RefSeq" id="WP_397401789.1">
    <property type="nucleotide sequence ID" value="NZ_JBIRYI010000002.1"/>
</dbReference>
<evidence type="ECO:0000256" key="5">
    <source>
        <dbReference type="SAM" id="MobiDB-lite"/>
    </source>
</evidence>
<comment type="caution">
    <text evidence="8">The sequence shown here is derived from an EMBL/GenBank/DDBJ whole genome shotgun (WGS) entry which is preliminary data.</text>
</comment>
<sequence>MLNSTKQPVAVAARARRSQMRWTIVAFSALGLTIAYLDRAALSVALPFISEDFHISPAVQGVLLSSFFWTYALFQVPSGWLLDKFGPRVIYPIAVGWWSVWTALTAFATGVTSLIVFRLGLGIGEAPVQPANIKVVSTWFPRRERAFASSLFDMGQQIGSALSIPIVTSIAVFAGWRWTFVVIGAVGLLWILGWLAIYRAPQNHKRVNAAELDHIRSDQAEMVRHSGEEVRWSTLLRDNQTWALLLGYVFRSLAGAFFLTWYPSYLLNERGFTEAEFGMVGALPAVIGIGSTVLGGIVSDRMLASGLSPNVARKVPIISGLVLSACIGFSPFVESNVVLMVVLTVSSAAHSFAGAAILSLPAEVSPSPDRVGSLAGFQNFGSQLGNLISPIAIGLALTASNGSYLWPLVFAAISCLVSAAVYGFWVRIKPVEQQDGRTGTDTPADPQDPAGSPRTGTPQNGES</sequence>
<organism evidence="8 9">
    <name type="scientific">Promicromonospora kroppenstedtii</name>
    <dbReference type="NCBI Taxonomy" id="440482"/>
    <lineage>
        <taxon>Bacteria</taxon>
        <taxon>Bacillati</taxon>
        <taxon>Actinomycetota</taxon>
        <taxon>Actinomycetes</taxon>
        <taxon>Micrococcales</taxon>
        <taxon>Promicromonosporaceae</taxon>
        <taxon>Promicromonospora</taxon>
    </lineage>
</organism>
<dbReference type="PANTHER" id="PTHR11662">
    <property type="entry name" value="SOLUTE CARRIER FAMILY 17"/>
    <property type="match status" value="1"/>
</dbReference>
<dbReference type="InterPro" id="IPR050382">
    <property type="entry name" value="MFS_Na/Anion_cotransporter"/>
</dbReference>
<dbReference type="InterPro" id="IPR011701">
    <property type="entry name" value="MFS"/>
</dbReference>